<organism evidence="4 5">
    <name type="scientific">Mycena indigotica</name>
    <dbReference type="NCBI Taxonomy" id="2126181"/>
    <lineage>
        <taxon>Eukaryota</taxon>
        <taxon>Fungi</taxon>
        <taxon>Dikarya</taxon>
        <taxon>Basidiomycota</taxon>
        <taxon>Agaricomycotina</taxon>
        <taxon>Agaricomycetes</taxon>
        <taxon>Agaricomycetidae</taxon>
        <taxon>Agaricales</taxon>
        <taxon>Marasmiineae</taxon>
        <taxon>Mycenaceae</taxon>
        <taxon>Mycena</taxon>
    </lineage>
</organism>
<evidence type="ECO:0000259" key="3">
    <source>
        <dbReference type="PROSITE" id="PS51186"/>
    </source>
</evidence>
<dbReference type="PROSITE" id="PS51186">
    <property type="entry name" value="GNAT"/>
    <property type="match status" value="1"/>
</dbReference>
<sequence length="237" mass="26162">MATYSTLALPCPRTDLAPPDDFSALCERYAALRLEALTTSPTAFGSSYAIESAFTPEHWAAKVWREDAVVLVCVAHAIGEDPRKSGTWVASAILRGPMPLEEYTLPPESNAPQPGSDTEETHWQMTAVFASAAHRGRGLGKLLIQAAKDYALNHTRTTTCTRVRLRAIVHPDNIAVLGLYTRFGFADVARTTGKEAYRTNGDVKEWEHKLETLTDDLKVRWQTALHAVVLEWEGSII</sequence>
<keyword evidence="1 4" id="KW-0808">Transferase</keyword>
<dbReference type="CDD" id="cd04301">
    <property type="entry name" value="NAT_SF"/>
    <property type="match status" value="1"/>
</dbReference>
<gene>
    <name evidence="4" type="ORF">MIND_00547000</name>
</gene>
<dbReference type="GO" id="GO:0016747">
    <property type="term" value="F:acyltransferase activity, transferring groups other than amino-acyl groups"/>
    <property type="evidence" value="ECO:0007669"/>
    <property type="project" value="InterPro"/>
</dbReference>
<dbReference type="AlphaFoldDB" id="A0A8H6WCM4"/>
<comment type="caution">
    <text evidence="4">The sequence shown here is derived from an EMBL/GenBank/DDBJ whole genome shotgun (WGS) entry which is preliminary data.</text>
</comment>
<dbReference type="PANTHER" id="PTHR43420">
    <property type="entry name" value="ACETYLTRANSFERASE"/>
    <property type="match status" value="1"/>
</dbReference>
<reference evidence="4" key="1">
    <citation type="submission" date="2020-05" db="EMBL/GenBank/DDBJ databases">
        <title>Mycena genomes resolve the evolution of fungal bioluminescence.</title>
        <authorList>
            <person name="Tsai I.J."/>
        </authorList>
    </citation>
    <scope>NUCLEOTIDE SEQUENCE</scope>
    <source>
        <strain evidence="4">171206Taipei</strain>
    </source>
</reference>
<evidence type="ECO:0000313" key="4">
    <source>
        <dbReference type="EMBL" id="KAF7307524.1"/>
    </source>
</evidence>
<keyword evidence="5" id="KW-1185">Reference proteome</keyword>
<evidence type="ECO:0000313" key="5">
    <source>
        <dbReference type="Proteomes" id="UP000636479"/>
    </source>
</evidence>
<dbReference type="RefSeq" id="XP_037222543.1">
    <property type="nucleotide sequence ID" value="XM_037362251.1"/>
</dbReference>
<keyword evidence="2" id="KW-0012">Acyltransferase</keyword>
<dbReference type="OrthoDB" id="41532at2759"/>
<dbReference type="InterPro" id="IPR050680">
    <property type="entry name" value="YpeA/RimI_acetyltransf"/>
</dbReference>
<dbReference type="InterPro" id="IPR016181">
    <property type="entry name" value="Acyl_CoA_acyltransferase"/>
</dbReference>
<dbReference type="InterPro" id="IPR000182">
    <property type="entry name" value="GNAT_dom"/>
</dbReference>
<dbReference type="Proteomes" id="UP000636479">
    <property type="component" value="Unassembled WGS sequence"/>
</dbReference>
<evidence type="ECO:0000256" key="1">
    <source>
        <dbReference type="ARBA" id="ARBA00022679"/>
    </source>
</evidence>
<dbReference type="PANTHER" id="PTHR43420:SF47">
    <property type="entry name" value="N-ACETYLTRANSFERASE DOMAIN-CONTAINING PROTEIN"/>
    <property type="match status" value="1"/>
</dbReference>
<dbReference type="Pfam" id="PF00583">
    <property type="entry name" value="Acetyltransf_1"/>
    <property type="match status" value="1"/>
</dbReference>
<dbReference type="GeneID" id="59344767"/>
<proteinExistence type="predicted"/>
<dbReference type="SUPFAM" id="SSF55729">
    <property type="entry name" value="Acyl-CoA N-acyltransferases (Nat)"/>
    <property type="match status" value="1"/>
</dbReference>
<dbReference type="Gene3D" id="3.40.630.30">
    <property type="match status" value="1"/>
</dbReference>
<dbReference type="EMBL" id="JACAZF010000004">
    <property type="protein sequence ID" value="KAF7307524.1"/>
    <property type="molecule type" value="Genomic_DNA"/>
</dbReference>
<feature type="domain" description="N-acetyltransferase" evidence="3">
    <location>
        <begin position="32"/>
        <end position="211"/>
    </location>
</feature>
<protein>
    <submittedName>
        <fullName evidence="4">N-acetyltransferase domain-containing protein</fullName>
    </submittedName>
</protein>
<evidence type="ECO:0000256" key="2">
    <source>
        <dbReference type="ARBA" id="ARBA00023315"/>
    </source>
</evidence>
<name>A0A8H6WCM4_9AGAR</name>
<accession>A0A8H6WCM4</accession>